<organism evidence="2 3">
    <name type="scientific">Jatrophihabitans lederbergiae</name>
    <dbReference type="NCBI Taxonomy" id="3075547"/>
    <lineage>
        <taxon>Bacteria</taxon>
        <taxon>Bacillati</taxon>
        <taxon>Actinomycetota</taxon>
        <taxon>Actinomycetes</taxon>
        <taxon>Jatrophihabitantales</taxon>
        <taxon>Jatrophihabitantaceae</taxon>
        <taxon>Jatrophihabitans</taxon>
    </lineage>
</organism>
<proteinExistence type="predicted"/>
<keyword evidence="3" id="KW-1185">Reference proteome</keyword>
<feature type="compositionally biased region" description="Low complexity" evidence="1">
    <location>
        <begin position="42"/>
        <end position="55"/>
    </location>
</feature>
<sequence length="98" mass="10072">MITGLVGVVGVVGGLQLLTHGVAGPGRRIELPTHAQPARTIGQAAAATGSASQSTRPDPDQDEVHGIFPTTPMGSCFTASHSTQGRMDLDLDEVRRAA</sequence>
<reference evidence="3" key="1">
    <citation type="submission" date="2023-07" db="EMBL/GenBank/DDBJ databases">
        <title>30 novel species of actinomycetes from the DSMZ collection.</title>
        <authorList>
            <person name="Nouioui I."/>
        </authorList>
    </citation>
    <scope>NUCLEOTIDE SEQUENCE [LARGE SCALE GENOMIC DNA]</scope>
    <source>
        <strain evidence="3">DSM 44399</strain>
    </source>
</reference>
<dbReference type="EMBL" id="JAVREH010000017">
    <property type="protein sequence ID" value="MDT0262345.1"/>
    <property type="molecule type" value="Genomic_DNA"/>
</dbReference>
<evidence type="ECO:0000313" key="2">
    <source>
        <dbReference type="EMBL" id="MDT0262345.1"/>
    </source>
</evidence>
<accession>A0ABU2JBI0</accession>
<dbReference type="Proteomes" id="UP001183176">
    <property type="component" value="Unassembled WGS sequence"/>
</dbReference>
<protein>
    <submittedName>
        <fullName evidence="2">Uncharacterized protein</fullName>
    </submittedName>
</protein>
<gene>
    <name evidence="2" type="ORF">RM423_13190</name>
</gene>
<feature type="region of interest" description="Disordered" evidence="1">
    <location>
        <begin position="25"/>
        <end position="81"/>
    </location>
</feature>
<evidence type="ECO:0000256" key="1">
    <source>
        <dbReference type="SAM" id="MobiDB-lite"/>
    </source>
</evidence>
<comment type="caution">
    <text evidence="2">The sequence shown here is derived from an EMBL/GenBank/DDBJ whole genome shotgun (WGS) entry which is preliminary data.</text>
</comment>
<dbReference type="RefSeq" id="WP_311423496.1">
    <property type="nucleotide sequence ID" value="NZ_JAVREH010000017.1"/>
</dbReference>
<name>A0ABU2JBI0_9ACTN</name>
<evidence type="ECO:0000313" key="3">
    <source>
        <dbReference type="Proteomes" id="UP001183176"/>
    </source>
</evidence>